<dbReference type="EMBL" id="CADCXW020000342">
    <property type="protein sequence ID" value="CAD1574310.1"/>
    <property type="molecule type" value="Genomic_DNA"/>
</dbReference>
<accession>A0A6V7LHJ2</accession>
<dbReference type="SMART" id="SM00039">
    <property type="entry name" value="CRF"/>
    <property type="match status" value="1"/>
</dbReference>
<feature type="domain" description="Corticotropin-releasing factor" evidence="4">
    <location>
        <begin position="31"/>
        <end position="74"/>
    </location>
</feature>
<dbReference type="Pfam" id="PF00473">
    <property type="entry name" value="CRF"/>
    <property type="match status" value="1"/>
</dbReference>
<dbReference type="InterPro" id="IPR000187">
    <property type="entry name" value="CRF"/>
</dbReference>
<evidence type="ECO:0000313" key="5">
    <source>
        <dbReference type="EMBL" id="CAD1574310.1"/>
    </source>
</evidence>
<evidence type="ECO:0000256" key="3">
    <source>
        <dbReference type="ARBA" id="ARBA00022702"/>
    </source>
</evidence>
<keyword evidence="2" id="KW-0964">Secreted</keyword>
<dbReference type="AlphaFoldDB" id="A0A6V7LHJ2"/>
<sequence length="142" mass="16624">MTIDIYRFRLTQTEVPKVDNNSDGTTARRKKMGSLSITNPMDVLRQRFLLELQRRRQMQQQEQAKANREILNDIGKRSARRLAMIYPRIQTRNNQVYQPAGPSSVHVASDNPLWSRLERFDWYNIGNSGEHLNDAEQSHKVN</sequence>
<organism evidence="5">
    <name type="scientific">Bracon brevicornis</name>
    <dbReference type="NCBI Taxonomy" id="1563983"/>
    <lineage>
        <taxon>Eukaryota</taxon>
        <taxon>Metazoa</taxon>
        <taxon>Ecdysozoa</taxon>
        <taxon>Arthropoda</taxon>
        <taxon>Hexapoda</taxon>
        <taxon>Insecta</taxon>
        <taxon>Pterygota</taxon>
        <taxon>Neoptera</taxon>
        <taxon>Endopterygota</taxon>
        <taxon>Hymenoptera</taxon>
        <taxon>Apocrita</taxon>
        <taxon>Ichneumonoidea</taxon>
        <taxon>Braconidae</taxon>
        <taxon>Braconinae</taxon>
        <taxon>Bracon</taxon>
    </lineage>
</organism>
<reference evidence="5" key="1">
    <citation type="submission" date="2020-07" db="EMBL/GenBank/DDBJ databases">
        <authorList>
            <person name="Ferguson B K."/>
        </authorList>
    </citation>
    <scope>NUCLEOTIDE SEQUENCE</scope>
    <source>
        <strain evidence="5">L06</strain>
    </source>
</reference>
<protein>
    <recommendedName>
        <fullName evidence="4">Corticotropin-releasing factor domain-containing protein</fullName>
    </recommendedName>
</protein>
<proteinExistence type="predicted"/>
<name>A0A6V7LHJ2_9HYME</name>
<keyword evidence="3" id="KW-0372">Hormone</keyword>
<comment type="subcellular location">
    <subcellularLocation>
        <location evidence="1">Secreted</location>
    </subcellularLocation>
</comment>
<evidence type="ECO:0000256" key="2">
    <source>
        <dbReference type="ARBA" id="ARBA00022525"/>
    </source>
</evidence>
<gene>
    <name evidence="5" type="ORF">BBRV_LOCUS103617</name>
</gene>
<dbReference type="GO" id="GO:0005179">
    <property type="term" value="F:hormone activity"/>
    <property type="evidence" value="ECO:0007669"/>
    <property type="project" value="UniProtKB-KW"/>
</dbReference>
<evidence type="ECO:0000259" key="4">
    <source>
        <dbReference type="SMART" id="SM00039"/>
    </source>
</evidence>
<evidence type="ECO:0000256" key="1">
    <source>
        <dbReference type="ARBA" id="ARBA00004613"/>
    </source>
</evidence>
<dbReference type="GO" id="GO:0005576">
    <property type="term" value="C:extracellular region"/>
    <property type="evidence" value="ECO:0007669"/>
    <property type="project" value="UniProtKB-SubCell"/>
</dbReference>